<keyword evidence="2" id="KW-1185">Reference proteome</keyword>
<evidence type="ECO:0000313" key="2">
    <source>
        <dbReference type="Proteomes" id="UP000234748"/>
    </source>
</evidence>
<comment type="caution">
    <text evidence="1">The sequence shown here is derived from an EMBL/GenBank/DDBJ whole genome shotgun (WGS) entry which is preliminary data.</text>
</comment>
<protein>
    <submittedName>
        <fullName evidence="1">Uncharacterized protein</fullName>
    </submittedName>
</protein>
<organism evidence="1 2">
    <name type="scientific">Peribacillus deserti</name>
    <dbReference type="NCBI Taxonomy" id="673318"/>
    <lineage>
        <taxon>Bacteria</taxon>
        <taxon>Bacillati</taxon>
        <taxon>Bacillota</taxon>
        <taxon>Bacilli</taxon>
        <taxon>Bacillales</taxon>
        <taxon>Bacillaceae</taxon>
        <taxon>Peribacillus</taxon>
    </lineage>
</organism>
<reference evidence="1 2" key="1">
    <citation type="submission" date="2017-11" db="EMBL/GenBank/DDBJ databases">
        <title>Comparitive Functional Genomics of Dry Heat Resistant strains isolated from the Viking Spacecraft.</title>
        <authorList>
            <person name="Seuylemezian A."/>
            <person name="Cooper K."/>
            <person name="Vaishampayan P."/>
        </authorList>
    </citation>
    <scope>NUCLEOTIDE SEQUENCE [LARGE SCALE GENOMIC DNA]</scope>
    <source>
        <strain evidence="1 2">V1-29</strain>
    </source>
</reference>
<dbReference type="EMBL" id="PGUY01000050">
    <property type="protein sequence ID" value="PLT28868.1"/>
    <property type="molecule type" value="Genomic_DNA"/>
</dbReference>
<proteinExistence type="predicted"/>
<dbReference type="RefSeq" id="WP_101643970.1">
    <property type="nucleotide sequence ID" value="NZ_PGUY01000050.1"/>
</dbReference>
<accession>A0A2N5M3C9</accession>
<evidence type="ECO:0000313" key="1">
    <source>
        <dbReference type="EMBL" id="PLT28868.1"/>
    </source>
</evidence>
<gene>
    <name evidence="1" type="ORF">CUU66_16095</name>
</gene>
<name>A0A2N5M3C9_9BACI</name>
<dbReference type="OrthoDB" id="529831at2"/>
<dbReference type="AlphaFoldDB" id="A0A2N5M3C9"/>
<sequence length="287" mass="32826">MYRIIISQIIVICTFVFTTHNILAAGWEDENTPISFKLELLPWEEATQLIPKKTKFTLIDVETGLHFKVQRRAGNQHADVQPLTVKDTKIMKNIYGGNWSWKRRAVIVLVNDQMIAASMHGMPHGAGALQNKFPGHFCVHFYGSTTHRLKNEDPIHKLMIMKAAGKEKAYLYTLEPDQMIELLTKAINMRDSYLLKTIIPHGGTSACFKEQIKHVSYMSLLEPAQNKKDAGYFLAEVPVQAAFYSKKYGKQNKKFNIILTRYNVADGWQIKDISLCDELDIPRNINE</sequence>
<dbReference type="Proteomes" id="UP000234748">
    <property type="component" value="Unassembled WGS sequence"/>
</dbReference>